<evidence type="ECO:0000256" key="13">
    <source>
        <dbReference type="SAM" id="SignalP"/>
    </source>
</evidence>
<feature type="chain" id="PRO_5047258745" evidence="13">
    <location>
        <begin position="25"/>
        <end position="822"/>
    </location>
</feature>
<organism evidence="16 17">
    <name type="scientific">Psychrosphaera aquimarina</name>
    <dbReference type="NCBI Taxonomy" id="2044854"/>
    <lineage>
        <taxon>Bacteria</taxon>
        <taxon>Pseudomonadati</taxon>
        <taxon>Pseudomonadota</taxon>
        <taxon>Gammaproteobacteria</taxon>
        <taxon>Alteromonadales</taxon>
        <taxon>Pseudoalteromonadaceae</taxon>
        <taxon>Psychrosphaera</taxon>
    </lineage>
</organism>
<dbReference type="InterPro" id="IPR039426">
    <property type="entry name" value="TonB-dep_rcpt-like"/>
</dbReference>
<keyword evidence="10 11" id="KW-0998">Cell outer membrane</keyword>
<evidence type="ECO:0000259" key="14">
    <source>
        <dbReference type="Pfam" id="PF00593"/>
    </source>
</evidence>
<gene>
    <name evidence="16" type="ORF">RT723_09500</name>
</gene>
<dbReference type="PANTHER" id="PTHR32552">
    <property type="entry name" value="FERRICHROME IRON RECEPTOR-RELATED"/>
    <property type="match status" value="1"/>
</dbReference>
<evidence type="ECO:0000256" key="7">
    <source>
        <dbReference type="ARBA" id="ARBA00023065"/>
    </source>
</evidence>
<dbReference type="Pfam" id="PF07715">
    <property type="entry name" value="Plug"/>
    <property type="match status" value="1"/>
</dbReference>
<evidence type="ECO:0000256" key="11">
    <source>
        <dbReference type="PROSITE-ProRule" id="PRU01360"/>
    </source>
</evidence>
<evidence type="ECO:0000256" key="2">
    <source>
        <dbReference type="ARBA" id="ARBA00022448"/>
    </source>
</evidence>
<comment type="similarity">
    <text evidence="11 12">Belongs to the TonB-dependent receptor family.</text>
</comment>
<name>A0ABU3R0L4_9GAMM</name>
<keyword evidence="6" id="KW-0408">Iron</keyword>
<keyword evidence="8 12" id="KW-0798">TonB box</keyword>
<feature type="signal peptide" evidence="13">
    <location>
        <begin position="1"/>
        <end position="24"/>
    </location>
</feature>
<sequence length="822" mass="91849">MNNLKKQKLSILIASILASGAAYSADEVEKEKKDKEDIMERIEVSASGRVTSAAELPMNITAMGSDELRRKNITDIKDLIAESVAISAPGNSNRFADSVTVRGLNVANVNANNIERFATSTLAYYLDATPLPNIAYRIKDIKRVETLLGPQGTLYGGGSLGGTVRYITNKPELEEFTVDFNSSVYQVKEGSLSHDTDVVVNVPLTKSVALRASLARLDDGGFTDRMVNPVWLSDGEKIVGTPNPGQELYEDDDWEETTSARVQLLWQVNDDLSVNFSHINQTQLAHGTRGASRWDLDEACAAENLSSLDCKEKYSTETAPLQFDEYTIQSVHEEYSDRDFALTSVDIDWNLGFATLTSSLSTYDDARIGQGDYLYEGFTYYGTLAYMPSLRHENTDQSAYIRYDNTYKGFTHESRLTSNGDGPFSWIAGIFNTSQDKSLQFWEVFPGFDDAAVSDYGGFDPRTEYPDRGFLDSGYYEDITSEYTETAVYGEISYKILPEWTVTAGARFFDWEDSVLKNISDYTGYLGIDIDTSKDGGSDTIFKFNTSYNFNESSLAYFTVSQGFRRGGTNGFRDEGDDIVAGDTQRFAPDTTTNKELGIKATVLDNQLYLQAAFYQIDWHDTQTYFDQTIKGFPINGTVNGPDAQTNGYELSGRYRINDNFTIKASYAATEAEFTETKTVYLFEDNLVDETQTWTKGEGLGGTPKSRQNLSINYYDELGDGSVDASLSVRFVGKQLSSRQDTKYDDELEQEIQVDPYIFDAYNVMNLSAGYSQDDWSVSVFVDNLTDELGESSYQRVGGSWGHKSIYIMPRTVGVTFSYNYF</sequence>
<keyword evidence="5 11" id="KW-0812">Transmembrane</keyword>
<evidence type="ECO:0000256" key="8">
    <source>
        <dbReference type="ARBA" id="ARBA00023077"/>
    </source>
</evidence>
<keyword evidence="4" id="KW-0410">Iron transport</keyword>
<dbReference type="SUPFAM" id="SSF56935">
    <property type="entry name" value="Porins"/>
    <property type="match status" value="1"/>
</dbReference>
<evidence type="ECO:0000256" key="12">
    <source>
        <dbReference type="RuleBase" id="RU003357"/>
    </source>
</evidence>
<dbReference type="Pfam" id="PF00593">
    <property type="entry name" value="TonB_dep_Rec_b-barrel"/>
    <property type="match status" value="1"/>
</dbReference>
<dbReference type="InterPro" id="IPR012910">
    <property type="entry name" value="Plug_dom"/>
</dbReference>
<dbReference type="InterPro" id="IPR036942">
    <property type="entry name" value="Beta-barrel_TonB_sf"/>
</dbReference>
<evidence type="ECO:0000256" key="10">
    <source>
        <dbReference type="ARBA" id="ARBA00023237"/>
    </source>
</evidence>
<feature type="domain" description="TonB-dependent receptor-like beta-barrel" evidence="14">
    <location>
        <begin position="337"/>
        <end position="785"/>
    </location>
</feature>
<dbReference type="PROSITE" id="PS52016">
    <property type="entry name" value="TONB_DEPENDENT_REC_3"/>
    <property type="match status" value="1"/>
</dbReference>
<dbReference type="Proteomes" id="UP001257914">
    <property type="component" value="Unassembled WGS sequence"/>
</dbReference>
<evidence type="ECO:0000313" key="17">
    <source>
        <dbReference type="Proteomes" id="UP001257914"/>
    </source>
</evidence>
<evidence type="ECO:0000256" key="4">
    <source>
        <dbReference type="ARBA" id="ARBA00022496"/>
    </source>
</evidence>
<evidence type="ECO:0000256" key="3">
    <source>
        <dbReference type="ARBA" id="ARBA00022452"/>
    </source>
</evidence>
<evidence type="ECO:0000256" key="1">
    <source>
        <dbReference type="ARBA" id="ARBA00004571"/>
    </source>
</evidence>
<keyword evidence="7" id="KW-0406">Ion transport</keyword>
<keyword evidence="3 11" id="KW-1134">Transmembrane beta strand</keyword>
<keyword evidence="9 11" id="KW-0472">Membrane</keyword>
<reference evidence="16 17" key="1">
    <citation type="submission" date="2023-10" db="EMBL/GenBank/DDBJ databases">
        <title>Psychrosphaera aquimaarina strain SW33 isolated from seawater.</title>
        <authorList>
            <person name="Bayburt H."/>
            <person name="Kim J.M."/>
            <person name="Choi B.J."/>
            <person name="Jeon C.O."/>
        </authorList>
    </citation>
    <scope>NUCLEOTIDE SEQUENCE [LARGE SCALE GENOMIC DNA]</scope>
    <source>
        <strain evidence="16 17">KCTC 52743</strain>
    </source>
</reference>
<evidence type="ECO:0000256" key="5">
    <source>
        <dbReference type="ARBA" id="ARBA00022692"/>
    </source>
</evidence>
<evidence type="ECO:0000256" key="9">
    <source>
        <dbReference type="ARBA" id="ARBA00023136"/>
    </source>
</evidence>
<keyword evidence="13" id="KW-0732">Signal</keyword>
<dbReference type="Gene3D" id="2.40.170.20">
    <property type="entry name" value="TonB-dependent receptor, beta-barrel domain"/>
    <property type="match status" value="1"/>
</dbReference>
<keyword evidence="16" id="KW-0675">Receptor</keyword>
<comment type="caution">
    <text evidence="16">The sequence shown here is derived from an EMBL/GenBank/DDBJ whole genome shotgun (WGS) entry which is preliminary data.</text>
</comment>
<evidence type="ECO:0000256" key="6">
    <source>
        <dbReference type="ARBA" id="ARBA00023004"/>
    </source>
</evidence>
<evidence type="ECO:0000313" key="16">
    <source>
        <dbReference type="EMBL" id="MDU0113226.1"/>
    </source>
</evidence>
<evidence type="ECO:0000259" key="15">
    <source>
        <dbReference type="Pfam" id="PF07715"/>
    </source>
</evidence>
<accession>A0ABU3R0L4</accession>
<feature type="domain" description="TonB-dependent receptor plug" evidence="15">
    <location>
        <begin position="54"/>
        <end position="163"/>
    </location>
</feature>
<dbReference type="InterPro" id="IPR000531">
    <property type="entry name" value="Beta-barrel_TonB"/>
</dbReference>
<dbReference type="PANTHER" id="PTHR32552:SF81">
    <property type="entry name" value="TONB-DEPENDENT OUTER MEMBRANE RECEPTOR"/>
    <property type="match status" value="1"/>
</dbReference>
<dbReference type="EMBL" id="JAWCUA010000007">
    <property type="protein sequence ID" value="MDU0113226.1"/>
    <property type="molecule type" value="Genomic_DNA"/>
</dbReference>
<comment type="subcellular location">
    <subcellularLocation>
        <location evidence="1 11">Cell outer membrane</location>
        <topology evidence="1 11">Multi-pass membrane protein</topology>
    </subcellularLocation>
</comment>
<proteinExistence type="inferred from homology"/>
<dbReference type="RefSeq" id="WP_315946820.1">
    <property type="nucleotide sequence ID" value="NZ_JAWCUA010000007.1"/>
</dbReference>
<protein>
    <submittedName>
        <fullName evidence="16">TonB-dependent receptor</fullName>
    </submittedName>
</protein>
<keyword evidence="17" id="KW-1185">Reference proteome</keyword>
<keyword evidence="2 11" id="KW-0813">Transport</keyword>